<feature type="binding site" evidence="3">
    <location>
        <position position="98"/>
    </location>
    <ligand>
        <name>substrate</name>
    </ligand>
</feature>
<dbReference type="Pfam" id="PF01817">
    <property type="entry name" value="CM_2"/>
    <property type="match status" value="1"/>
</dbReference>
<dbReference type="EMBL" id="NFZW01000011">
    <property type="protein sequence ID" value="RFA35751.1"/>
    <property type="molecule type" value="Genomic_DNA"/>
</dbReference>
<dbReference type="InterPro" id="IPR008241">
    <property type="entry name" value="Isochorismate_pyruvate-lyase"/>
</dbReference>
<dbReference type="SUPFAM" id="SSF48600">
    <property type="entry name" value="Chorismate mutase II"/>
    <property type="match status" value="1"/>
</dbReference>
<keyword evidence="5" id="KW-0456">Lyase</keyword>
<dbReference type="PIRSF" id="PIRSF029775">
    <property type="entry name" value="Isochor_pyr_lyas"/>
    <property type="match status" value="1"/>
</dbReference>
<dbReference type="SMART" id="SM00830">
    <property type="entry name" value="CM_2"/>
    <property type="match status" value="1"/>
</dbReference>
<feature type="binding site" evidence="3">
    <location>
        <position position="39"/>
    </location>
    <ligand>
        <name>substrate</name>
    </ligand>
</feature>
<feature type="binding site" evidence="3">
    <location>
        <position position="22"/>
    </location>
    <ligand>
        <name>substrate</name>
    </ligand>
</feature>
<dbReference type="NCBIfam" id="TIGR01803">
    <property type="entry name" value="CM-like"/>
    <property type="match status" value="1"/>
</dbReference>
<dbReference type="RefSeq" id="WP_116302523.1">
    <property type="nucleotide sequence ID" value="NZ_NFZV01000011.1"/>
</dbReference>
<evidence type="ECO:0000256" key="1">
    <source>
        <dbReference type="ARBA" id="ARBA00012404"/>
    </source>
</evidence>
<organism evidence="5 6">
    <name type="scientific">Alkalilimnicola ehrlichii</name>
    <dbReference type="NCBI Taxonomy" id="351052"/>
    <lineage>
        <taxon>Bacteria</taxon>
        <taxon>Pseudomonadati</taxon>
        <taxon>Pseudomonadota</taxon>
        <taxon>Gammaproteobacteria</taxon>
        <taxon>Chromatiales</taxon>
        <taxon>Ectothiorhodospiraceae</taxon>
        <taxon>Alkalilimnicola</taxon>
    </lineage>
</organism>
<keyword evidence="5" id="KW-0670">Pyruvate</keyword>
<dbReference type="Gene3D" id="1.20.59.10">
    <property type="entry name" value="Chorismate mutase"/>
    <property type="match status" value="1"/>
</dbReference>
<keyword evidence="2" id="KW-0413">Isomerase</keyword>
<name>A0A3E0WUC3_9GAMM</name>
<accession>A0A3E0WUC3</accession>
<dbReference type="EC" id="5.4.99.5" evidence="1"/>
<feature type="domain" description="Chorismate mutase" evidence="4">
    <location>
        <begin position="12"/>
        <end position="102"/>
    </location>
</feature>
<protein>
    <recommendedName>
        <fullName evidence="1">chorismate mutase</fullName>
        <ecNumber evidence="1">5.4.99.5</ecNumber>
    </recommendedName>
</protein>
<feature type="binding site" evidence="3">
    <location>
        <position position="50"/>
    </location>
    <ligand>
        <name>substrate</name>
    </ligand>
</feature>
<keyword evidence="6" id="KW-1185">Reference proteome</keyword>
<comment type="caution">
    <text evidence="5">The sequence shown here is derived from an EMBL/GenBank/DDBJ whole genome shotgun (WGS) entry which is preliminary data.</text>
</comment>
<dbReference type="InterPro" id="IPR036263">
    <property type="entry name" value="Chorismate_II_sf"/>
</dbReference>
<proteinExistence type="predicted"/>
<dbReference type="AlphaFoldDB" id="A0A3E0WUC3"/>
<dbReference type="InterPro" id="IPR036979">
    <property type="entry name" value="CM_dom_sf"/>
</dbReference>
<dbReference type="GO" id="GO:0016835">
    <property type="term" value="F:carbon-oxygen lyase activity"/>
    <property type="evidence" value="ECO:0007669"/>
    <property type="project" value="InterPro"/>
</dbReference>
<dbReference type="GO" id="GO:0046417">
    <property type="term" value="P:chorismate metabolic process"/>
    <property type="evidence" value="ECO:0007669"/>
    <property type="project" value="InterPro"/>
</dbReference>
<dbReference type="PROSITE" id="PS51168">
    <property type="entry name" value="CHORISMATE_MUT_2"/>
    <property type="match status" value="1"/>
</dbReference>
<evidence type="ECO:0000313" key="5">
    <source>
        <dbReference type="EMBL" id="RFA35751.1"/>
    </source>
</evidence>
<sequence>MDTATLKEPKEPAACQGLEDIRAAIDHLDRQLIELLRRRKAYVLSAARFKPNEASIPAPERVTRMIADRRVWAEEAGLDPEFVVSLFEPTIDWFIELQIQHWRRQQNLVGGSRTP</sequence>
<dbReference type="GO" id="GO:0004106">
    <property type="term" value="F:chorismate mutase activity"/>
    <property type="evidence" value="ECO:0007669"/>
    <property type="project" value="UniProtKB-EC"/>
</dbReference>
<dbReference type="PANTHER" id="PTHR38041:SF1">
    <property type="entry name" value="CHORISMATE MUTASE"/>
    <property type="match status" value="1"/>
</dbReference>
<evidence type="ECO:0000259" key="4">
    <source>
        <dbReference type="PROSITE" id="PS51168"/>
    </source>
</evidence>
<evidence type="ECO:0000256" key="3">
    <source>
        <dbReference type="PIRSR" id="PIRSR029775-1"/>
    </source>
</evidence>
<dbReference type="Proteomes" id="UP000256763">
    <property type="component" value="Unassembled WGS sequence"/>
</dbReference>
<reference evidence="6" key="1">
    <citation type="submission" date="2017-05" db="EMBL/GenBank/DDBJ databases">
        <authorList>
            <person name="Sharma S."/>
            <person name="Sidhu C."/>
            <person name="Pinnaka A.K."/>
        </authorList>
    </citation>
    <scope>NUCLEOTIDE SEQUENCE [LARGE SCALE GENOMIC DNA]</scope>
    <source>
        <strain evidence="6">AK93</strain>
    </source>
</reference>
<dbReference type="InterPro" id="IPR051331">
    <property type="entry name" value="Chorismate_mutase-related"/>
</dbReference>
<gene>
    <name evidence="5" type="ORF">CAL65_12570</name>
</gene>
<dbReference type="NCBIfam" id="NF005475">
    <property type="entry name" value="PRK07075.1"/>
    <property type="match status" value="1"/>
</dbReference>
<dbReference type="GO" id="GO:0009697">
    <property type="term" value="P:salicylic acid biosynthetic process"/>
    <property type="evidence" value="ECO:0007669"/>
    <property type="project" value="InterPro"/>
</dbReference>
<dbReference type="InterPro" id="IPR002701">
    <property type="entry name" value="CM_II_prokaryot"/>
</dbReference>
<dbReference type="OrthoDB" id="514491at2"/>
<dbReference type="PANTHER" id="PTHR38041">
    <property type="entry name" value="CHORISMATE MUTASE"/>
    <property type="match status" value="1"/>
</dbReference>
<evidence type="ECO:0000313" key="6">
    <source>
        <dbReference type="Proteomes" id="UP000256763"/>
    </source>
</evidence>
<evidence type="ECO:0000256" key="2">
    <source>
        <dbReference type="ARBA" id="ARBA00023235"/>
    </source>
</evidence>